<keyword evidence="2" id="KW-1185">Reference proteome</keyword>
<gene>
    <name evidence="1" type="ORF">C7B64_14365</name>
</gene>
<reference evidence="1 2" key="1">
    <citation type="submission" date="2018-02" db="EMBL/GenBank/DDBJ databases">
        <authorList>
            <person name="Cohen D.B."/>
            <person name="Kent A.D."/>
        </authorList>
    </citation>
    <scope>NUCLEOTIDE SEQUENCE [LARGE SCALE GENOMIC DNA]</scope>
    <source>
        <strain evidence="1 2">CCAP 1448/3</strain>
    </source>
</reference>
<reference evidence="1 2" key="2">
    <citation type="submission" date="2018-03" db="EMBL/GenBank/DDBJ databases">
        <title>The ancient ancestry and fast evolution of plastids.</title>
        <authorList>
            <person name="Moore K.R."/>
            <person name="Magnabosco C."/>
            <person name="Momper L."/>
            <person name="Gold D.A."/>
            <person name="Bosak T."/>
            <person name="Fournier G.P."/>
        </authorList>
    </citation>
    <scope>NUCLEOTIDE SEQUENCE [LARGE SCALE GENOMIC DNA]</scope>
    <source>
        <strain evidence="1 2">CCAP 1448/3</strain>
    </source>
</reference>
<organism evidence="1 2">
    <name type="scientific">Merismopedia glauca CCAP 1448/3</name>
    <dbReference type="NCBI Taxonomy" id="1296344"/>
    <lineage>
        <taxon>Bacteria</taxon>
        <taxon>Bacillati</taxon>
        <taxon>Cyanobacteriota</taxon>
        <taxon>Cyanophyceae</taxon>
        <taxon>Synechococcales</taxon>
        <taxon>Merismopediaceae</taxon>
        <taxon>Merismopedia</taxon>
    </lineage>
</organism>
<evidence type="ECO:0000313" key="1">
    <source>
        <dbReference type="EMBL" id="PSB02209.1"/>
    </source>
</evidence>
<dbReference type="Pfam" id="PF17914">
    <property type="entry name" value="HopA1"/>
    <property type="match status" value="1"/>
</dbReference>
<dbReference type="OrthoDB" id="939976at2"/>
<proteinExistence type="predicted"/>
<sequence>MRDSLMLLEKTLLDPRLMTALQDIATNVEIDGFCIKHPHYKPLELLPDAVERLQSMPLDLQQKYISSQLRSFLYGIYYNGSLKAALAPESETQVNPQDLENNTVLGMDLEFYEQIHHSNTGEGYFDESWVVVREEDDGAIAVTKSGLTLHIKRDRHLKSPEEAIVVGNPVAIRLPKNLVQNGFYMAVSNAGVHDRIASGSQLVRIYWSLTPEGAVAVMNSLTQKLNEIDLPFTFKVLYNPSDYKRHDSGVLYFDSHHYESVRPILQSVYTEHRSHFLPEIPLFTKLLAPGLGLAEEPTQRFAAVESFGMNRCQIVANGLLAAQKQDRKSTEARFESILNQFDLIGVAIATPYLNAESSDIYVPLNK</sequence>
<protein>
    <submittedName>
        <fullName evidence="1">Uncharacterized protein</fullName>
    </submittedName>
</protein>
<comment type="caution">
    <text evidence="1">The sequence shown here is derived from an EMBL/GenBank/DDBJ whole genome shotgun (WGS) entry which is preliminary data.</text>
</comment>
<dbReference type="InterPro" id="IPR040871">
    <property type="entry name" value="HopA1"/>
</dbReference>
<dbReference type="EMBL" id="PVWJ01000069">
    <property type="protein sequence ID" value="PSB02209.1"/>
    <property type="molecule type" value="Genomic_DNA"/>
</dbReference>
<dbReference type="AlphaFoldDB" id="A0A2T1C1R1"/>
<evidence type="ECO:0000313" key="2">
    <source>
        <dbReference type="Proteomes" id="UP000238762"/>
    </source>
</evidence>
<accession>A0A2T1C1R1</accession>
<dbReference type="Proteomes" id="UP000238762">
    <property type="component" value="Unassembled WGS sequence"/>
</dbReference>
<name>A0A2T1C1R1_9CYAN</name>
<dbReference type="RefSeq" id="WP_106289349.1">
    <property type="nucleotide sequence ID" value="NZ_CAWNTC010000089.1"/>
</dbReference>